<evidence type="ECO:0000256" key="2">
    <source>
        <dbReference type="ARBA" id="ARBA00022490"/>
    </source>
</evidence>
<gene>
    <name evidence="8" type="ordered locus">Desca_1806</name>
</gene>
<evidence type="ECO:0000256" key="5">
    <source>
        <dbReference type="ARBA" id="ARBA00093765"/>
    </source>
</evidence>
<keyword evidence="9" id="KW-1185">Reference proteome</keyword>
<comment type="subcellular location">
    <subcellularLocation>
        <location evidence="1">Cytoplasm</location>
        <location evidence="1">Cytosol</location>
    </subcellularLocation>
</comment>
<organism evidence="8 9">
    <name type="scientific">Desulfotomaculum nigrificans (strain DSM 14880 / VKM B-2319 / CO-1-SRB)</name>
    <name type="common">Desulfotomaculum carboxydivorans</name>
    <dbReference type="NCBI Taxonomy" id="868595"/>
    <lineage>
        <taxon>Bacteria</taxon>
        <taxon>Bacillati</taxon>
        <taxon>Bacillota</taxon>
        <taxon>Clostridia</taxon>
        <taxon>Eubacteriales</taxon>
        <taxon>Desulfotomaculaceae</taxon>
        <taxon>Desulfotomaculum</taxon>
    </lineage>
</organism>
<dbReference type="HOGENOM" id="CLU_153755_0_0_9"/>
<evidence type="ECO:0000256" key="7">
    <source>
        <dbReference type="ARBA" id="ARBA00093797"/>
    </source>
</evidence>
<dbReference type="AlphaFoldDB" id="F6B816"/>
<dbReference type="RefSeq" id="WP_013810382.1">
    <property type="nucleotide sequence ID" value="NC_015565.1"/>
</dbReference>
<comment type="similarity">
    <text evidence="6">Belongs to the bacillales FliT family.</text>
</comment>
<keyword evidence="4" id="KW-0143">Chaperone</keyword>
<comment type="function">
    <text evidence="5">May act as an export chaperone for the filament capping protein FliD.</text>
</comment>
<protein>
    <recommendedName>
        <fullName evidence="7">Flagellar protein FliT</fullName>
    </recommendedName>
</protein>
<dbReference type="Pfam" id="PF05400">
    <property type="entry name" value="FliT"/>
    <property type="match status" value="1"/>
</dbReference>
<dbReference type="InterPro" id="IPR008622">
    <property type="entry name" value="FliT"/>
</dbReference>
<proteinExistence type="inferred from homology"/>
<sequence>MEQLEHLYTIKKEKIEKILKLTIQQKLAIESQDVEQLHNLLAERQTVMDEVDGLNGEIGRLERSGLSSAMAESIRIFKREIDTLWQQIVVLDEQNKAALNRQFLEVKRKIIGLKNSKTVQQAYFPNRQQNFGYFVDNKK</sequence>
<evidence type="ECO:0000256" key="4">
    <source>
        <dbReference type="ARBA" id="ARBA00023186"/>
    </source>
</evidence>
<dbReference type="STRING" id="868595.Desca_1806"/>
<dbReference type="EMBL" id="CP002736">
    <property type="protein sequence ID" value="AEF94653.1"/>
    <property type="molecule type" value="Genomic_DNA"/>
</dbReference>
<accession>F6B816</accession>
<dbReference type="Proteomes" id="UP000009226">
    <property type="component" value="Chromosome"/>
</dbReference>
<evidence type="ECO:0000256" key="1">
    <source>
        <dbReference type="ARBA" id="ARBA00004514"/>
    </source>
</evidence>
<evidence type="ECO:0000256" key="3">
    <source>
        <dbReference type="ARBA" id="ARBA00022795"/>
    </source>
</evidence>
<keyword evidence="2" id="KW-0963">Cytoplasm</keyword>
<evidence type="ECO:0000313" key="9">
    <source>
        <dbReference type="Proteomes" id="UP000009226"/>
    </source>
</evidence>
<keyword evidence="3" id="KW-1005">Bacterial flagellum biogenesis</keyword>
<dbReference type="KEGG" id="dca:Desca_1806"/>
<evidence type="ECO:0000256" key="6">
    <source>
        <dbReference type="ARBA" id="ARBA00093785"/>
    </source>
</evidence>
<reference evidence="8 9" key="1">
    <citation type="submission" date="2011-05" db="EMBL/GenBank/DDBJ databases">
        <title>Complete sequence of Desulfotomaculum carboxydivorans CO-1-SRB.</title>
        <authorList>
            <consortium name="US DOE Joint Genome Institute"/>
            <person name="Lucas S."/>
            <person name="Han J."/>
            <person name="Lapidus A."/>
            <person name="Cheng J.-F."/>
            <person name="Goodwin L."/>
            <person name="Pitluck S."/>
            <person name="Peters L."/>
            <person name="Mikhailova N."/>
            <person name="Lu M."/>
            <person name="Han C."/>
            <person name="Tapia R."/>
            <person name="Land M."/>
            <person name="Hauser L."/>
            <person name="Kyrpides N."/>
            <person name="Ivanova N."/>
            <person name="Pagani I."/>
            <person name="Stams A."/>
            <person name="Plugge C."/>
            <person name="Muyzer G."/>
            <person name="Kuever J."/>
            <person name="Parshina S."/>
            <person name="Ivanova A."/>
            <person name="Nazina T."/>
            <person name="Woyke T."/>
        </authorList>
    </citation>
    <scope>NUCLEOTIDE SEQUENCE [LARGE SCALE GENOMIC DNA]</scope>
    <source>
        <strain evidence="9">DSM 14880 / VKM B-2319 / CO-1-SRB</strain>
    </source>
</reference>
<name>F6B816_DESCC</name>
<evidence type="ECO:0000313" key="8">
    <source>
        <dbReference type="EMBL" id="AEF94653.1"/>
    </source>
</evidence>